<sequence length="56" mass="6416">EVNPVIFKEEINLTEEEEAEAEAKEKADTTMALDQLVQYVERLVTQQTYIITGSEQ</sequence>
<dbReference type="AlphaFoldDB" id="A0AAD9XRM1"/>
<reference evidence="1" key="1">
    <citation type="journal article" date="2023" name="Plant J.">
        <title>Genome sequences and population genomics provide insights into the demographic history, inbreeding, and mutation load of two 'living fossil' tree species of Dipteronia.</title>
        <authorList>
            <person name="Feng Y."/>
            <person name="Comes H.P."/>
            <person name="Chen J."/>
            <person name="Zhu S."/>
            <person name="Lu R."/>
            <person name="Zhang X."/>
            <person name="Li P."/>
            <person name="Qiu J."/>
            <person name="Olsen K.M."/>
            <person name="Qiu Y."/>
        </authorList>
    </citation>
    <scope>NUCLEOTIDE SEQUENCE</scope>
    <source>
        <strain evidence="1">KIB01</strain>
    </source>
</reference>
<accession>A0AAD9XRM1</accession>
<protein>
    <submittedName>
        <fullName evidence="1">Uncharacterized protein</fullName>
    </submittedName>
</protein>
<keyword evidence="2" id="KW-1185">Reference proteome</keyword>
<evidence type="ECO:0000313" key="2">
    <source>
        <dbReference type="Proteomes" id="UP001280121"/>
    </source>
</evidence>
<name>A0AAD9XRM1_9ROSI</name>
<feature type="non-terminal residue" evidence="1">
    <location>
        <position position="1"/>
    </location>
</feature>
<proteinExistence type="predicted"/>
<comment type="caution">
    <text evidence="1">The sequence shown here is derived from an EMBL/GenBank/DDBJ whole genome shotgun (WGS) entry which is preliminary data.</text>
</comment>
<gene>
    <name evidence="1" type="ORF">Ddye_003088</name>
</gene>
<organism evidence="1 2">
    <name type="scientific">Dipteronia dyeriana</name>
    <dbReference type="NCBI Taxonomy" id="168575"/>
    <lineage>
        <taxon>Eukaryota</taxon>
        <taxon>Viridiplantae</taxon>
        <taxon>Streptophyta</taxon>
        <taxon>Embryophyta</taxon>
        <taxon>Tracheophyta</taxon>
        <taxon>Spermatophyta</taxon>
        <taxon>Magnoliopsida</taxon>
        <taxon>eudicotyledons</taxon>
        <taxon>Gunneridae</taxon>
        <taxon>Pentapetalae</taxon>
        <taxon>rosids</taxon>
        <taxon>malvids</taxon>
        <taxon>Sapindales</taxon>
        <taxon>Sapindaceae</taxon>
        <taxon>Hippocastanoideae</taxon>
        <taxon>Acereae</taxon>
        <taxon>Dipteronia</taxon>
    </lineage>
</organism>
<dbReference type="Proteomes" id="UP001280121">
    <property type="component" value="Unassembled WGS sequence"/>
</dbReference>
<dbReference type="EMBL" id="JANJYI010000001">
    <property type="protein sequence ID" value="KAK2664514.1"/>
    <property type="molecule type" value="Genomic_DNA"/>
</dbReference>
<evidence type="ECO:0000313" key="1">
    <source>
        <dbReference type="EMBL" id="KAK2664514.1"/>
    </source>
</evidence>